<evidence type="ECO:0000256" key="4">
    <source>
        <dbReference type="ARBA" id="ARBA00022989"/>
    </source>
</evidence>
<dbReference type="PANTHER" id="PTHR38825">
    <property type="entry name" value="LYSINE EXPORTER PROTEIN (LYSE/YGGA)"/>
    <property type="match status" value="1"/>
</dbReference>
<dbReference type="AlphaFoldDB" id="A0A9W6D105"/>
<evidence type="ECO:0000256" key="2">
    <source>
        <dbReference type="ARBA" id="ARBA00022475"/>
    </source>
</evidence>
<name>A0A9W6D105_9BACT</name>
<evidence type="ECO:0000256" key="5">
    <source>
        <dbReference type="ARBA" id="ARBA00023136"/>
    </source>
</evidence>
<evidence type="ECO:0000256" key="6">
    <source>
        <dbReference type="SAM" id="Phobius"/>
    </source>
</evidence>
<keyword evidence="3 6" id="KW-0812">Transmembrane</keyword>
<comment type="caution">
    <text evidence="7">The sequence shown here is derived from an EMBL/GenBank/DDBJ whole genome shotgun (WGS) entry which is preliminary data.</text>
</comment>
<feature type="transmembrane region" description="Helical" evidence="6">
    <location>
        <begin position="42"/>
        <end position="66"/>
    </location>
</feature>
<keyword evidence="8" id="KW-1185">Reference proteome</keyword>
<keyword evidence="2" id="KW-1003">Cell membrane</keyword>
<protein>
    <submittedName>
        <fullName evidence="7">LysE family translocator</fullName>
    </submittedName>
</protein>
<evidence type="ECO:0000256" key="3">
    <source>
        <dbReference type="ARBA" id="ARBA00022692"/>
    </source>
</evidence>
<dbReference type="PANTHER" id="PTHR38825:SF2">
    <property type="entry name" value="LYSINE TRANSPORTER LYSE"/>
    <property type="match status" value="1"/>
</dbReference>
<keyword evidence="4 6" id="KW-1133">Transmembrane helix</keyword>
<evidence type="ECO:0000313" key="8">
    <source>
        <dbReference type="Proteomes" id="UP001144372"/>
    </source>
</evidence>
<accession>A0A9W6D105</accession>
<dbReference type="RefSeq" id="WP_281792326.1">
    <property type="nucleotide sequence ID" value="NZ_BSDR01000001.1"/>
</dbReference>
<proteinExistence type="predicted"/>
<gene>
    <name evidence="7" type="ORF">DAMNIGENAA_07460</name>
</gene>
<comment type="subcellular location">
    <subcellularLocation>
        <location evidence="1">Cell membrane</location>
        <topology evidence="1">Multi-pass membrane protein</topology>
    </subcellularLocation>
</comment>
<dbReference type="GO" id="GO:0005886">
    <property type="term" value="C:plasma membrane"/>
    <property type="evidence" value="ECO:0007669"/>
    <property type="project" value="UniProtKB-SubCell"/>
</dbReference>
<feature type="transmembrane region" description="Helical" evidence="6">
    <location>
        <begin position="141"/>
        <end position="166"/>
    </location>
</feature>
<organism evidence="7 8">
    <name type="scientific">Desulforhabdus amnigena</name>
    <dbReference type="NCBI Taxonomy" id="40218"/>
    <lineage>
        <taxon>Bacteria</taxon>
        <taxon>Pseudomonadati</taxon>
        <taxon>Thermodesulfobacteriota</taxon>
        <taxon>Syntrophobacteria</taxon>
        <taxon>Syntrophobacterales</taxon>
        <taxon>Syntrophobacteraceae</taxon>
        <taxon>Desulforhabdus</taxon>
    </lineage>
</organism>
<dbReference type="Proteomes" id="UP001144372">
    <property type="component" value="Unassembled WGS sequence"/>
</dbReference>
<dbReference type="GO" id="GO:0006865">
    <property type="term" value="P:amino acid transport"/>
    <property type="evidence" value="ECO:0007669"/>
    <property type="project" value="InterPro"/>
</dbReference>
<dbReference type="InterPro" id="IPR001123">
    <property type="entry name" value="LeuE-type"/>
</dbReference>
<dbReference type="Pfam" id="PF01810">
    <property type="entry name" value="LysE"/>
    <property type="match status" value="1"/>
</dbReference>
<dbReference type="EMBL" id="BSDR01000001">
    <property type="protein sequence ID" value="GLI33313.1"/>
    <property type="molecule type" value="Genomic_DNA"/>
</dbReference>
<feature type="transmembrane region" description="Helical" evidence="6">
    <location>
        <begin position="6"/>
        <end position="30"/>
    </location>
</feature>
<evidence type="ECO:0000313" key="7">
    <source>
        <dbReference type="EMBL" id="GLI33313.1"/>
    </source>
</evidence>
<evidence type="ECO:0000256" key="1">
    <source>
        <dbReference type="ARBA" id="ARBA00004651"/>
    </source>
</evidence>
<feature type="transmembrane region" description="Helical" evidence="6">
    <location>
        <begin position="113"/>
        <end position="135"/>
    </location>
</feature>
<reference evidence="7" key="1">
    <citation type="submission" date="2022-12" db="EMBL/GenBank/DDBJ databases">
        <title>Reference genome sequencing for broad-spectrum identification of bacterial and archaeal isolates by mass spectrometry.</title>
        <authorList>
            <person name="Sekiguchi Y."/>
            <person name="Tourlousse D.M."/>
        </authorList>
    </citation>
    <scope>NUCLEOTIDE SEQUENCE</scope>
    <source>
        <strain evidence="7">ASRB1</strain>
    </source>
</reference>
<sequence>MTYEIMYLSSGMLLGLTAGISPGPLLTLVVSETLRHNVKEGIKVAVAPLITDLPIILLTAFILSRLSNMKPILGVISLSGALFLFFLAYESVTTQAISLHIQKVKPQSLKKGIFTNLLNPSPYIFWFAVGSPTILKASESSIFSSALFLAGFYICIIGSKVLIAALVEKSRNFLNSRIYVNVQRCLGIALLGFGLSFLKDGLRLFGFV</sequence>
<keyword evidence="5 6" id="KW-0472">Membrane</keyword>
<feature type="transmembrane region" description="Helical" evidence="6">
    <location>
        <begin position="72"/>
        <end position="92"/>
    </location>
</feature>
<feature type="transmembrane region" description="Helical" evidence="6">
    <location>
        <begin position="178"/>
        <end position="198"/>
    </location>
</feature>